<evidence type="ECO:0000313" key="2">
    <source>
        <dbReference type="EMBL" id="TQF08523.1"/>
    </source>
</evidence>
<comment type="caution">
    <text evidence="2">The sequence shown here is derived from an EMBL/GenBank/DDBJ whole genome shotgun (WGS) entry which is preliminary data.</text>
</comment>
<evidence type="ECO:0000256" key="1">
    <source>
        <dbReference type="SAM" id="MobiDB-lite"/>
    </source>
</evidence>
<reference evidence="2 3" key="1">
    <citation type="submission" date="2019-06" db="EMBL/GenBank/DDBJ databases">
        <authorList>
            <person name="Livingstone P."/>
            <person name="Whitworth D."/>
        </authorList>
    </citation>
    <scope>NUCLEOTIDE SEQUENCE [LARGE SCALE GENOMIC DNA]</scope>
    <source>
        <strain evidence="2 3">AM401</strain>
    </source>
</reference>
<name>A0A540WHN6_9BACT</name>
<feature type="compositionally biased region" description="Low complexity" evidence="1">
    <location>
        <begin position="1"/>
        <end position="24"/>
    </location>
</feature>
<organism evidence="2 3">
    <name type="scientific">Myxococcus llanfairpwllgwyngyllgogerychwyrndrobwllllantysiliogogogochensis</name>
    <dbReference type="NCBI Taxonomy" id="2590453"/>
    <lineage>
        <taxon>Bacteria</taxon>
        <taxon>Pseudomonadati</taxon>
        <taxon>Myxococcota</taxon>
        <taxon>Myxococcia</taxon>
        <taxon>Myxococcales</taxon>
        <taxon>Cystobacterineae</taxon>
        <taxon>Myxococcaceae</taxon>
        <taxon>Myxococcus</taxon>
    </lineage>
</organism>
<dbReference type="AlphaFoldDB" id="A0A540WHN6"/>
<proteinExistence type="predicted"/>
<accession>A0A540WHN6</accession>
<dbReference type="EMBL" id="VIFM01000579">
    <property type="protein sequence ID" value="TQF08523.1"/>
    <property type="molecule type" value="Genomic_DNA"/>
</dbReference>
<gene>
    <name evidence="2" type="ORF">FJV41_49465</name>
</gene>
<keyword evidence="3" id="KW-1185">Reference proteome</keyword>
<evidence type="ECO:0000313" key="3">
    <source>
        <dbReference type="Proteomes" id="UP000315369"/>
    </source>
</evidence>
<feature type="compositionally biased region" description="Basic and acidic residues" evidence="1">
    <location>
        <begin position="43"/>
        <end position="52"/>
    </location>
</feature>
<sequence length="52" mass="5435">KKGATGADGASGPGAPTPAGKPEANPLASERERAKATAQRWANEFRSRTRRT</sequence>
<feature type="region of interest" description="Disordered" evidence="1">
    <location>
        <begin position="1"/>
        <end position="52"/>
    </location>
</feature>
<feature type="non-terminal residue" evidence="2">
    <location>
        <position position="1"/>
    </location>
</feature>
<protein>
    <submittedName>
        <fullName evidence="2">Cell wall protein</fullName>
    </submittedName>
</protein>
<dbReference type="Proteomes" id="UP000315369">
    <property type="component" value="Unassembled WGS sequence"/>
</dbReference>